<dbReference type="EMBL" id="DYUE01000068">
    <property type="protein sequence ID" value="HJG90579.1"/>
    <property type="molecule type" value="Genomic_DNA"/>
</dbReference>
<evidence type="ECO:0008006" key="4">
    <source>
        <dbReference type="Google" id="ProtNLM"/>
    </source>
</evidence>
<sequence length="364" mass="39799">MEHASENSEDADPAAGVRVLLVADPGLPTRRAESIQEDLQQLLNEVYSPPIELEVRTAMLRLRADGSLDLSQALDQARSIGEPDAVLLLTEIPRVQDGRPLIAEIFPEHNIAVVSCPTLGVLTSRRRILDTLMACTVRMKPTREERDSSRYERRWAHWQEVTGPEEHQLMLGSRGIGGARTVAGMVTGNEPLRTAPKLSKALAAAAATGAFGIFYSSIWSMSMHLSPLRLLGIGALAMVAITAWLILGNRLWDSPKRAGLSRVVLLYNLSTVLTLLMVVALLYLALVAAIFLGAVIVIDPEYLASVLEQEPTVARYLDIAWLSAAMGVVAGALGSSFDDDTDLRQITHGQRERQRQYTEEESGE</sequence>
<evidence type="ECO:0000256" key="1">
    <source>
        <dbReference type="SAM" id="Phobius"/>
    </source>
</evidence>
<dbReference type="AlphaFoldDB" id="A0A921SWH5"/>
<feature type="transmembrane region" description="Helical" evidence="1">
    <location>
        <begin position="316"/>
        <end position="337"/>
    </location>
</feature>
<organism evidence="2 3">
    <name type="scientific">Brachybacterium massiliense</name>
    <dbReference type="NCBI Taxonomy" id="1755098"/>
    <lineage>
        <taxon>Bacteria</taxon>
        <taxon>Bacillati</taxon>
        <taxon>Actinomycetota</taxon>
        <taxon>Actinomycetes</taxon>
        <taxon>Micrococcales</taxon>
        <taxon>Dermabacteraceae</taxon>
        <taxon>Brachybacterium</taxon>
    </lineage>
</organism>
<evidence type="ECO:0000313" key="3">
    <source>
        <dbReference type="Proteomes" id="UP000742460"/>
    </source>
</evidence>
<feature type="transmembrane region" description="Helical" evidence="1">
    <location>
        <begin position="230"/>
        <end position="252"/>
    </location>
</feature>
<keyword evidence="1" id="KW-0472">Membrane</keyword>
<evidence type="ECO:0000313" key="2">
    <source>
        <dbReference type="EMBL" id="HJG90579.1"/>
    </source>
</evidence>
<name>A0A921SWH5_9MICO</name>
<accession>A0A921SWH5</accession>
<reference evidence="2" key="2">
    <citation type="submission" date="2021-09" db="EMBL/GenBank/DDBJ databases">
        <authorList>
            <person name="Gilroy R."/>
        </authorList>
    </citation>
    <scope>NUCLEOTIDE SEQUENCE</scope>
    <source>
        <strain evidence="2">ChiGjej5B5-22894</strain>
    </source>
</reference>
<protein>
    <recommendedName>
        <fullName evidence="4">5,10-methylene-tetrahydrofolate dehydrogenase</fullName>
    </recommendedName>
</protein>
<dbReference type="Proteomes" id="UP000742460">
    <property type="component" value="Unassembled WGS sequence"/>
</dbReference>
<keyword evidence="1" id="KW-0812">Transmembrane</keyword>
<proteinExistence type="predicted"/>
<reference evidence="2" key="1">
    <citation type="journal article" date="2021" name="PeerJ">
        <title>Extensive microbial diversity within the chicken gut microbiome revealed by metagenomics and culture.</title>
        <authorList>
            <person name="Gilroy R."/>
            <person name="Ravi A."/>
            <person name="Getino M."/>
            <person name="Pursley I."/>
            <person name="Horton D.L."/>
            <person name="Alikhan N.F."/>
            <person name="Baker D."/>
            <person name="Gharbi K."/>
            <person name="Hall N."/>
            <person name="Watson M."/>
            <person name="Adriaenssens E.M."/>
            <person name="Foster-Nyarko E."/>
            <person name="Jarju S."/>
            <person name="Secka A."/>
            <person name="Antonio M."/>
            <person name="Oren A."/>
            <person name="Chaudhuri R.R."/>
            <person name="La Ragione R."/>
            <person name="Hildebrand F."/>
            <person name="Pallen M.J."/>
        </authorList>
    </citation>
    <scope>NUCLEOTIDE SEQUENCE</scope>
    <source>
        <strain evidence="2">ChiGjej5B5-22894</strain>
    </source>
</reference>
<feature type="transmembrane region" description="Helical" evidence="1">
    <location>
        <begin position="264"/>
        <end position="296"/>
    </location>
</feature>
<gene>
    <name evidence="2" type="ORF">K8V81_02525</name>
</gene>
<feature type="transmembrane region" description="Helical" evidence="1">
    <location>
        <begin position="201"/>
        <end position="218"/>
    </location>
</feature>
<comment type="caution">
    <text evidence="2">The sequence shown here is derived from an EMBL/GenBank/DDBJ whole genome shotgun (WGS) entry which is preliminary data.</text>
</comment>
<keyword evidence="1" id="KW-1133">Transmembrane helix</keyword>